<dbReference type="SUPFAM" id="SSF54184">
    <property type="entry name" value="Penicillin-binding protein 2x (pbp-2x), c-terminal domain"/>
    <property type="match status" value="1"/>
</dbReference>
<keyword evidence="3" id="KW-1133">Transmembrane helix</keyword>
<comment type="subcellular location">
    <subcellularLocation>
        <location evidence="1">Membrane</location>
    </subcellularLocation>
</comment>
<gene>
    <name evidence="5" type="ORF">DXN05_21675</name>
</gene>
<accession>A0A3E1NEL3</accession>
<dbReference type="PROSITE" id="PS51178">
    <property type="entry name" value="PASTA"/>
    <property type="match status" value="1"/>
</dbReference>
<feature type="domain" description="PASTA" evidence="4">
    <location>
        <begin position="647"/>
        <end position="705"/>
    </location>
</feature>
<protein>
    <submittedName>
        <fullName evidence="5">PASTA domain-containing protein</fullName>
    </submittedName>
</protein>
<dbReference type="CDD" id="cd06575">
    <property type="entry name" value="PASTA_Pbp2x-like_2"/>
    <property type="match status" value="1"/>
</dbReference>
<comment type="caution">
    <text evidence="5">The sequence shown here is derived from an EMBL/GenBank/DDBJ whole genome shotgun (WGS) entry which is preliminary data.</text>
</comment>
<evidence type="ECO:0000313" key="6">
    <source>
        <dbReference type="Proteomes" id="UP000261284"/>
    </source>
</evidence>
<proteinExistence type="predicted"/>
<dbReference type="Pfam" id="PF00905">
    <property type="entry name" value="Transpeptidase"/>
    <property type="match status" value="1"/>
</dbReference>
<dbReference type="OrthoDB" id="9804124at2"/>
<dbReference type="RefSeq" id="WP_116849386.1">
    <property type="nucleotide sequence ID" value="NZ_QTJU01000011.1"/>
</dbReference>
<sequence>MEVKRDILWRVYLCYMVVAVVCVLIIGKAFYIQQVQGRYWRSMSDSLHQHIEEIDAERGTIYSEDGQMLSTSIPQFDIYIDFAADGLRDKSGKRFRENVDSLSICLSALFKDHTEAEYRKLLKDGYREKDRYFLLKRKISFREYEQLRAFPLVRLGKNKSGFIAEVRNIRLNPYQMLAFRTIGLDRDSFKVGLEMTYDSILSGIKGKRLVRYIGGGVSVPVDDELQVESENGKDIITTLDVHIQDIAENALMKTMVQSESANGTCIVMETKTGKIRAIANLGRRTDGSYWEDYNYALRATEPGSTIKLATLLSVLSDGGTTINDPVEVGMAGNTFVGVRNIVDAEPHPKAVLSVKECFAHSSNIGMGKIAFKEFASRPDRFRTYLHKFRLDTLTGIDLLGEEKPRLPKMSRNNEGLHAMVTMSFGYAIQVTPLQTLTLYNAIANNGVMMKPYLVSSVVNDGAVVKQFEPTVLQENFVKPAVIKDAQECMRAVVTEGTAMALFKGSPYTVAGKTGTANVADGKFGYDDGVYQASFVGYFPADNPQYTCIVVIKTKPHAIVHFGGALAGPVFREISDRLYAMYVKQSAPVQMAIISKPDSNYYSYTGMRKEMKALFNTLQISSADSGAGNSDWAKVYRRQDKPTVADFTVGNKQMPQLEGMGLKDALYACENMGLKVTVKGRGKVAGQSIMAGQPVAKGQIVNLQLN</sequence>
<name>A0A3E1NEL3_9BACT</name>
<evidence type="ECO:0000256" key="3">
    <source>
        <dbReference type="SAM" id="Phobius"/>
    </source>
</evidence>
<keyword evidence="6" id="KW-1185">Reference proteome</keyword>
<keyword evidence="3" id="KW-0812">Transmembrane</keyword>
<reference evidence="5 6" key="1">
    <citation type="submission" date="2018-08" db="EMBL/GenBank/DDBJ databases">
        <title>Chitinophagaceae sp. K23C18032701, a novel bacterium isolated from forest soil.</title>
        <authorList>
            <person name="Wang C."/>
        </authorList>
    </citation>
    <scope>NUCLEOTIDE SEQUENCE [LARGE SCALE GENOMIC DNA]</scope>
    <source>
        <strain evidence="5 6">K23C18032701</strain>
    </source>
</reference>
<dbReference type="InterPro" id="IPR012338">
    <property type="entry name" value="Beta-lactam/transpept-like"/>
</dbReference>
<dbReference type="Pfam" id="PF03793">
    <property type="entry name" value="PASTA"/>
    <property type="match status" value="1"/>
</dbReference>
<dbReference type="SUPFAM" id="SSF56519">
    <property type="entry name" value="Penicillin binding protein dimerisation domain"/>
    <property type="match status" value="1"/>
</dbReference>
<dbReference type="AlphaFoldDB" id="A0A3E1NEL3"/>
<dbReference type="Gene3D" id="3.40.710.10">
    <property type="entry name" value="DD-peptidase/beta-lactamase superfamily"/>
    <property type="match status" value="1"/>
</dbReference>
<organism evidence="5 6">
    <name type="scientific">Deminuibacter soli</name>
    <dbReference type="NCBI Taxonomy" id="2291815"/>
    <lineage>
        <taxon>Bacteria</taxon>
        <taxon>Pseudomonadati</taxon>
        <taxon>Bacteroidota</taxon>
        <taxon>Chitinophagia</taxon>
        <taxon>Chitinophagales</taxon>
        <taxon>Chitinophagaceae</taxon>
        <taxon>Deminuibacter</taxon>
    </lineage>
</organism>
<evidence type="ECO:0000256" key="1">
    <source>
        <dbReference type="ARBA" id="ARBA00004370"/>
    </source>
</evidence>
<dbReference type="SUPFAM" id="SSF56601">
    <property type="entry name" value="beta-lactamase/transpeptidase-like"/>
    <property type="match status" value="1"/>
</dbReference>
<dbReference type="PANTHER" id="PTHR30627:SF1">
    <property type="entry name" value="PEPTIDOGLYCAN D,D-TRANSPEPTIDASE FTSI"/>
    <property type="match status" value="1"/>
</dbReference>
<dbReference type="InterPro" id="IPR001460">
    <property type="entry name" value="PCN-bd_Tpept"/>
</dbReference>
<dbReference type="Gene3D" id="3.90.1310.10">
    <property type="entry name" value="Penicillin-binding protein 2a (Domain 2)"/>
    <property type="match status" value="1"/>
</dbReference>
<dbReference type="EMBL" id="QTJU01000011">
    <property type="protein sequence ID" value="RFM26208.1"/>
    <property type="molecule type" value="Genomic_DNA"/>
</dbReference>
<dbReference type="InterPro" id="IPR036138">
    <property type="entry name" value="PBP_dimer_sf"/>
</dbReference>
<dbReference type="InterPro" id="IPR050515">
    <property type="entry name" value="Beta-lactam/transpept"/>
</dbReference>
<evidence type="ECO:0000313" key="5">
    <source>
        <dbReference type="EMBL" id="RFM26208.1"/>
    </source>
</evidence>
<dbReference type="InterPro" id="IPR005543">
    <property type="entry name" value="PASTA_dom"/>
</dbReference>
<evidence type="ECO:0000256" key="2">
    <source>
        <dbReference type="ARBA" id="ARBA00023136"/>
    </source>
</evidence>
<dbReference type="PANTHER" id="PTHR30627">
    <property type="entry name" value="PEPTIDOGLYCAN D,D-TRANSPEPTIDASE"/>
    <property type="match status" value="1"/>
</dbReference>
<feature type="transmembrane region" description="Helical" evidence="3">
    <location>
        <begin position="12"/>
        <end position="32"/>
    </location>
</feature>
<evidence type="ECO:0000259" key="4">
    <source>
        <dbReference type="PROSITE" id="PS51178"/>
    </source>
</evidence>
<dbReference type="GO" id="GO:0005886">
    <property type="term" value="C:plasma membrane"/>
    <property type="evidence" value="ECO:0007669"/>
    <property type="project" value="TreeGrafter"/>
</dbReference>
<dbReference type="GO" id="GO:0071555">
    <property type="term" value="P:cell wall organization"/>
    <property type="evidence" value="ECO:0007669"/>
    <property type="project" value="TreeGrafter"/>
</dbReference>
<dbReference type="Gene3D" id="3.30.450.330">
    <property type="match status" value="1"/>
</dbReference>
<keyword evidence="2 3" id="KW-0472">Membrane</keyword>
<dbReference type="Proteomes" id="UP000261284">
    <property type="component" value="Unassembled WGS sequence"/>
</dbReference>
<dbReference type="GO" id="GO:0008658">
    <property type="term" value="F:penicillin binding"/>
    <property type="evidence" value="ECO:0007669"/>
    <property type="project" value="InterPro"/>
</dbReference>